<dbReference type="RefSeq" id="WP_378288227.1">
    <property type="nucleotide sequence ID" value="NZ_JBHSON010000084.1"/>
</dbReference>
<sequence length="225" mass="26024">MAPLDKTSRPTHRALMIRRVDPANLDAVAAAFGDHDRTDLPARIGVRARTLLHYHGLYLHLIEGDRNLQDNMFASRDDPLFREIDQRMAELLTPYDPAIPSMREAQATEFYHWSSGPPPATFRVVLEFRVNGGRGEEYERTWRRLITPIFAWPDNLAQSLSRDRTDADLFYVISDWTGEEAFQRFLRSPEHRELAEASRALGDPVRVTHMYIRPDRADRLEGQAR</sequence>
<comment type="caution">
    <text evidence="2">The sequence shown here is derived from an EMBL/GenBank/DDBJ whole genome shotgun (WGS) entry which is preliminary data.</text>
</comment>
<dbReference type="Pfam" id="PF03992">
    <property type="entry name" value="ABM"/>
    <property type="match status" value="1"/>
</dbReference>
<dbReference type="Gene3D" id="3.30.70.1090">
    <property type="entry name" value="Dimeric alpha+beta barrel"/>
    <property type="match status" value="1"/>
</dbReference>
<evidence type="ECO:0000313" key="3">
    <source>
        <dbReference type="Proteomes" id="UP001596074"/>
    </source>
</evidence>
<dbReference type="Proteomes" id="UP001596074">
    <property type="component" value="Unassembled WGS sequence"/>
</dbReference>
<dbReference type="Pfam" id="PF04673">
    <property type="entry name" value="Cyclase_polyket"/>
    <property type="match status" value="1"/>
</dbReference>
<dbReference type="InterPro" id="IPR006765">
    <property type="entry name" value="Polyketide_synth_cyclase"/>
</dbReference>
<dbReference type="EMBL" id="JBHSON010000084">
    <property type="protein sequence ID" value="MFC5752267.1"/>
    <property type="molecule type" value="Genomic_DNA"/>
</dbReference>
<proteinExistence type="predicted"/>
<feature type="domain" description="ABM" evidence="1">
    <location>
        <begin position="122"/>
        <end position="210"/>
    </location>
</feature>
<dbReference type="Gene3D" id="3.30.70.100">
    <property type="match status" value="1"/>
</dbReference>
<keyword evidence="3" id="KW-1185">Reference proteome</keyword>
<protein>
    <submittedName>
        <fullName evidence="2">TcmI family type II polyketide cyclase</fullName>
    </submittedName>
</protein>
<dbReference type="InterPro" id="IPR007138">
    <property type="entry name" value="ABM_dom"/>
</dbReference>
<dbReference type="InterPro" id="IPR038474">
    <property type="entry name" value="Polyketide_synth_cyclase_sf"/>
</dbReference>
<gene>
    <name evidence="2" type="ORF">ACFPZN_42210</name>
</gene>
<reference evidence="3" key="1">
    <citation type="journal article" date="2019" name="Int. J. Syst. Evol. Microbiol.">
        <title>The Global Catalogue of Microorganisms (GCM) 10K type strain sequencing project: providing services to taxonomists for standard genome sequencing and annotation.</title>
        <authorList>
            <consortium name="The Broad Institute Genomics Platform"/>
            <consortium name="The Broad Institute Genome Sequencing Center for Infectious Disease"/>
            <person name="Wu L."/>
            <person name="Ma J."/>
        </authorList>
    </citation>
    <scope>NUCLEOTIDE SEQUENCE [LARGE SCALE GENOMIC DNA]</scope>
    <source>
        <strain evidence="3">KCTC 42087</strain>
    </source>
</reference>
<dbReference type="InterPro" id="IPR011008">
    <property type="entry name" value="Dimeric_a/b-barrel"/>
</dbReference>
<name>A0ABW1AC51_9ACTN</name>
<evidence type="ECO:0000313" key="2">
    <source>
        <dbReference type="EMBL" id="MFC5752267.1"/>
    </source>
</evidence>
<dbReference type="PROSITE" id="PS51725">
    <property type="entry name" value="ABM"/>
    <property type="match status" value="1"/>
</dbReference>
<evidence type="ECO:0000259" key="1">
    <source>
        <dbReference type="PROSITE" id="PS51725"/>
    </source>
</evidence>
<organism evidence="2 3">
    <name type="scientific">Actinomadura rugatobispora</name>
    <dbReference type="NCBI Taxonomy" id="1994"/>
    <lineage>
        <taxon>Bacteria</taxon>
        <taxon>Bacillati</taxon>
        <taxon>Actinomycetota</taxon>
        <taxon>Actinomycetes</taxon>
        <taxon>Streptosporangiales</taxon>
        <taxon>Thermomonosporaceae</taxon>
        <taxon>Actinomadura</taxon>
    </lineage>
</organism>
<accession>A0ABW1AC51</accession>
<dbReference type="SUPFAM" id="SSF54909">
    <property type="entry name" value="Dimeric alpha+beta barrel"/>
    <property type="match status" value="2"/>
</dbReference>